<evidence type="ECO:0000259" key="8">
    <source>
        <dbReference type="PROSITE" id="PS51767"/>
    </source>
</evidence>
<dbReference type="EMBL" id="JH930479">
    <property type="protein sequence ID" value="EKM50295.1"/>
    <property type="molecule type" value="Genomic_DNA"/>
</dbReference>
<dbReference type="PANTHER" id="PTHR47966:SF51">
    <property type="entry name" value="BETA-SITE APP-CLEAVING ENZYME, ISOFORM A-RELATED"/>
    <property type="match status" value="1"/>
</dbReference>
<dbReference type="GO" id="GO:0006508">
    <property type="term" value="P:proteolysis"/>
    <property type="evidence" value="ECO:0007669"/>
    <property type="project" value="UniProtKB-KW"/>
</dbReference>
<evidence type="ECO:0000256" key="1">
    <source>
        <dbReference type="ARBA" id="ARBA00007447"/>
    </source>
</evidence>
<dbReference type="GeneID" id="18918956"/>
<keyword evidence="10" id="KW-1185">Reference proteome</keyword>
<dbReference type="InterPro" id="IPR034164">
    <property type="entry name" value="Pepsin-like_dom"/>
</dbReference>
<dbReference type="InterPro" id="IPR001969">
    <property type="entry name" value="Aspartic_peptidase_AS"/>
</dbReference>
<accession>K5VU56</accession>
<dbReference type="PANTHER" id="PTHR47966">
    <property type="entry name" value="BETA-SITE APP-CLEAVING ENZYME, ISOFORM A-RELATED"/>
    <property type="match status" value="1"/>
</dbReference>
<feature type="active site" evidence="3">
    <location>
        <position position="306"/>
    </location>
</feature>
<dbReference type="SUPFAM" id="SSF50630">
    <property type="entry name" value="Acid proteases"/>
    <property type="match status" value="1"/>
</dbReference>
<evidence type="ECO:0000313" key="10">
    <source>
        <dbReference type="Proteomes" id="UP000008370"/>
    </source>
</evidence>
<evidence type="ECO:0000256" key="7">
    <source>
        <dbReference type="SAM" id="SignalP"/>
    </source>
</evidence>
<dbReference type="PROSITE" id="PS00141">
    <property type="entry name" value="ASP_PROTEASE"/>
    <property type="match status" value="1"/>
</dbReference>
<proteinExistence type="inferred from homology"/>
<dbReference type="InterPro" id="IPR033121">
    <property type="entry name" value="PEPTIDASE_A1"/>
</dbReference>
<protein>
    <recommendedName>
        <fullName evidence="8">Peptidase A1 domain-containing protein</fullName>
    </recommendedName>
</protein>
<evidence type="ECO:0000256" key="4">
    <source>
        <dbReference type="PIRSR" id="PIRSR601461-2"/>
    </source>
</evidence>
<evidence type="ECO:0000313" key="9">
    <source>
        <dbReference type="EMBL" id="EKM50295.1"/>
    </source>
</evidence>
<dbReference type="CDD" id="cd05471">
    <property type="entry name" value="pepsin_like"/>
    <property type="match status" value="1"/>
</dbReference>
<comment type="similarity">
    <text evidence="1 5">Belongs to the peptidase A1 family.</text>
</comment>
<dbReference type="PRINTS" id="PR00792">
    <property type="entry name" value="PEPSIN"/>
</dbReference>
<keyword evidence="4" id="KW-1015">Disulfide bond</keyword>
<dbReference type="KEGG" id="pco:PHACADRAFT_264907"/>
<organism evidence="9 10">
    <name type="scientific">Phanerochaete carnosa (strain HHB-10118-sp)</name>
    <name type="common">White-rot fungus</name>
    <name type="synonym">Peniophora carnosa</name>
    <dbReference type="NCBI Taxonomy" id="650164"/>
    <lineage>
        <taxon>Eukaryota</taxon>
        <taxon>Fungi</taxon>
        <taxon>Dikarya</taxon>
        <taxon>Basidiomycota</taxon>
        <taxon>Agaricomycotina</taxon>
        <taxon>Agaricomycetes</taxon>
        <taxon>Polyporales</taxon>
        <taxon>Phanerochaetaceae</taxon>
        <taxon>Phanerochaete</taxon>
    </lineage>
</organism>
<dbReference type="Proteomes" id="UP000008370">
    <property type="component" value="Unassembled WGS sequence"/>
</dbReference>
<dbReference type="GO" id="GO:0004190">
    <property type="term" value="F:aspartic-type endopeptidase activity"/>
    <property type="evidence" value="ECO:0007669"/>
    <property type="project" value="UniProtKB-KW"/>
</dbReference>
<keyword evidence="5" id="KW-0378">Hydrolase</keyword>
<keyword evidence="2 5" id="KW-0064">Aspartyl protease</keyword>
<dbReference type="Pfam" id="PF00026">
    <property type="entry name" value="Asp"/>
    <property type="match status" value="1"/>
</dbReference>
<evidence type="ECO:0000256" key="3">
    <source>
        <dbReference type="PIRSR" id="PIRSR601461-1"/>
    </source>
</evidence>
<feature type="region of interest" description="Disordered" evidence="6">
    <location>
        <begin position="91"/>
        <end position="116"/>
    </location>
</feature>
<gene>
    <name evidence="9" type="ORF">PHACADRAFT_264907</name>
</gene>
<dbReference type="InterPro" id="IPR021109">
    <property type="entry name" value="Peptidase_aspartic_dom_sf"/>
</dbReference>
<dbReference type="FunFam" id="2.40.70.10:FF:000008">
    <property type="entry name" value="Cathepsin D"/>
    <property type="match status" value="1"/>
</dbReference>
<dbReference type="AlphaFoldDB" id="K5VU56"/>
<keyword evidence="7" id="KW-0732">Signal</keyword>
<sequence>MLCKATLVSITLALLATASPAAYASGVSVALGERSTLTRADGTFDHEKAILHNIKTHNKYQKNLRNLLANKGSLPEGWEIKEFRTVPTSVRKRATGSDPLMDQDDDEEWTGSASIGTPSQSFVVDFDTGSSDLWVPSSSCTSSVCNGKHKYQASSSSTSSKENGTFSIEYGDGSTVSGPVYTDTVTIACLTATSQYFSPVTTLSSGFGGDPADGILGLAYPAISNLKQNPVFNTFIVQDQVSAGEFAFKLALTGSELFLGGTDTSKYTGSIEFHDIDQSTGFWQPTGAKSVVGSENPNTNFETVIDSGTTIMYGPPSAVEAFYAAVSGGKLYDSEHGYYSYPCNSPPTVGFSWAGKTWDVTSANFNLGETESGSSECVGALAGQDVGLGDNVWLLGDSFMKNVYTVFSFDQNAVGFATLA</sequence>
<evidence type="ECO:0000256" key="6">
    <source>
        <dbReference type="SAM" id="MobiDB-lite"/>
    </source>
</evidence>
<feature type="chain" id="PRO_5003885009" description="Peptidase A1 domain-containing protein" evidence="7">
    <location>
        <begin position="25"/>
        <end position="420"/>
    </location>
</feature>
<feature type="disulfide bond" evidence="4">
    <location>
        <begin position="140"/>
        <end position="145"/>
    </location>
</feature>
<feature type="active site" evidence="3">
    <location>
        <position position="127"/>
    </location>
</feature>
<keyword evidence="5" id="KW-0645">Protease</keyword>
<dbReference type="Gene3D" id="2.40.70.10">
    <property type="entry name" value="Acid Proteases"/>
    <property type="match status" value="2"/>
</dbReference>
<dbReference type="InParanoid" id="K5VU56"/>
<dbReference type="InterPro" id="IPR001461">
    <property type="entry name" value="Aspartic_peptidase_A1"/>
</dbReference>
<feature type="signal peptide" evidence="7">
    <location>
        <begin position="1"/>
        <end position="24"/>
    </location>
</feature>
<evidence type="ECO:0000256" key="2">
    <source>
        <dbReference type="ARBA" id="ARBA00022750"/>
    </source>
</evidence>
<evidence type="ECO:0000256" key="5">
    <source>
        <dbReference type="RuleBase" id="RU000454"/>
    </source>
</evidence>
<feature type="domain" description="Peptidase A1" evidence="8">
    <location>
        <begin position="109"/>
        <end position="417"/>
    </location>
</feature>
<dbReference type="OrthoDB" id="15189at2759"/>
<reference evidence="9 10" key="1">
    <citation type="journal article" date="2012" name="BMC Genomics">
        <title>Comparative genomics of the white-rot fungi, Phanerochaete carnosa and P. chrysosporium, to elucidate the genetic basis of the distinct wood types they colonize.</title>
        <authorList>
            <person name="Suzuki H."/>
            <person name="MacDonald J."/>
            <person name="Syed K."/>
            <person name="Salamov A."/>
            <person name="Hori C."/>
            <person name="Aerts A."/>
            <person name="Henrissat B."/>
            <person name="Wiebenga A."/>
            <person name="vanKuyk P.A."/>
            <person name="Barry K."/>
            <person name="Lindquist E."/>
            <person name="LaButti K."/>
            <person name="Lapidus A."/>
            <person name="Lucas S."/>
            <person name="Coutinho P."/>
            <person name="Gong Y."/>
            <person name="Samejima M."/>
            <person name="Mahadevan R."/>
            <person name="Abou-Zaid M."/>
            <person name="de Vries R.P."/>
            <person name="Igarashi K."/>
            <person name="Yadav J.S."/>
            <person name="Grigoriev I.V."/>
            <person name="Master E.R."/>
        </authorList>
    </citation>
    <scope>NUCLEOTIDE SEQUENCE [LARGE SCALE GENOMIC DNA]</scope>
    <source>
        <strain evidence="9 10">HHB-10118-sp</strain>
    </source>
</reference>
<dbReference type="RefSeq" id="XP_007401478.1">
    <property type="nucleotide sequence ID" value="XM_007401416.1"/>
</dbReference>
<dbReference type="HOGENOM" id="CLU_013253_1_4_1"/>
<name>K5VU56_PHACS</name>
<dbReference type="FunCoup" id="K5VU56">
    <property type="interactions" value="62"/>
</dbReference>
<dbReference type="PROSITE" id="PS51767">
    <property type="entry name" value="PEPTIDASE_A1"/>
    <property type="match status" value="1"/>
</dbReference>